<dbReference type="InterPro" id="IPR029050">
    <property type="entry name" value="Immunoprotect_excell_Ig-like"/>
</dbReference>
<comment type="caution">
    <text evidence="5">The sequence shown here is derived from an EMBL/GenBank/DDBJ whole genome shotgun (WGS) entry which is preliminary data.</text>
</comment>
<evidence type="ECO:0000313" key="5">
    <source>
        <dbReference type="EMBL" id="GAA1772352.1"/>
    </source>
</evidence>
<dbReference type="InterPro" id="IPR029051">
    <property type="entry name" value="DUF4352"/>
</dbReference>
<protein>
    <recommendedName>
        <fullName evidence="4">DUF4352 domain-containing protein</fullName>
    </recommendedName>
</protein>
<dbReference type="EMBL" id="BAAALS010000032">
    <property type="protein sequence ID" value="GAA1772352.1"/>
    <property type="molecule type" value="Genomic_DNA"/>
</dbReference>
<evidence type="ECO:0000313" key="6">
    <source>
        <dbReference type="Proteomes" id="UP001500655"/>
    </source>
</evidence>
<organism evidence="5 6">
    <name type="scientific">Luedemannella helvata</name>
    <dbReference type="NCBI Taxonomy" id="349315"/>
    <lineage>
        <taxon>Bacteria</taxon>
        <taxon>Bacillati</taxon>
        <taxon>Actinomycetota</taxon>
        <taxon>Actinomycetes</taxon>
        <taxon>Micromonosporales</taxon>
        <taxon>Micromonosporaceae</taxon>
        <taxon>Luedemannella</taxon>
    </lineage>
</organism>
<evidence type="ECO:0000259" key="4">
    <source>
        <dbReference type="Pfam" id="PF11611"/>
    </source>
</evidence>
<sequence length="174" mass="18251">MGRSGVSAIVVAALVLGGVATAAAAAPPTATATAAPSPAPTGPGDEAIDRNFEVTLRSVTCGKADLAPQAPRVRPKRGQFCLVGLRFTNVARYTVWLSLSAWLQHAYTSDGARHWGDLRATEAATDRDNPYFERVRPGGTADGTVVFDVGKGLTITRLHVRESLLSSGVDIRVP</sequence>
<proteinExistence type="predicted"/>
<keyword evidence="6" id="KW-1185">Reference proteome</keyword>
<feature type="region of interest" description="Disordered" evidence="2">
    <location>
        <begin position="28"/>
        <end position="47"/>
    </location>
</feature>
<dbReference type="Proteomes" id="UP001500655">
    <property type="component" value="Unassembled WGS sequence"/>
</dbReference>
<dbReference type="RefSeq" id="WP_344086836.1">
    <property type="nucleotide sequence ID" value="NZ_BAAALS010000032.1"/>
</dbReference>
<accession>A0ABP4XE49</accession>
<name>A0ABP4XE49_9ACTN</name>
<evidence type="ECO:0000256" key="2">
    <source>
        <dbReference type="SAM" id="MobiDB-lite"/>
    </source>
</evidence>
<dbReference type="Pfam" id="PF11611">
    <property type="entry name" value="DUF4352"/>
    <property type="match status" value="1"/>
</dbReference>
<gene>
    <name evidence="5" type="ORF">GCM10009681_49710</name>
</gene>
<reference evidence="6" key="1">
    <citation type="journal article" date="2019" name="Int. J. Syst. Evol. Microbiol.">
        <title>The Global Catalogue of Microorganisms (GCM) 10K type strain sequencing project: providing services to taxonomists for standard genome sequencing and annotation.</title>
        <authorList>
            <consortium name="The Broad Institute Genomics Platform"/>
            <consortium name="The Broad Institute Genome Sequencing Center for Infectious Disease"/>
            <person name="Wu L."/>
            <person name="Ma J."/>
        </authorList>
    </citation>
    <scope>NUCLEOTIDE SEQUENCE [LARGE SCALE GENOMIC DNA]</scope>
    <source>
        <strain evidence="6">JCM 13249</strain>
    </source>
</reference>
<keyword evidence="1 3" id="KW-0732">Signal</keyword>
<evidence type="ECO:0000256" key="1">
    <source>
        <dbReference type="ARBA" id="ARBA00022729"/>
    </source>
</evidence>
<feature type="signal peptide" evidence="3">
    <location>
        <begin position="1"/>
        <end position="25"/>
    </location>
</feature>
<feature type="chain" id="PRO_5046217145" description="DUF4352 domain-containing protein" evidence="3">
    <location>
        <begin position="26"/>
        <end position="174"/>
    </location>
</feature>
<evidence type="ECO:0000256" key="3">
    <source>
        <dbReference type="SAM" id="SignalP"/>
    </source>
</evidence>
<dbReference type="Gene3D" id="2.60.40.1240">
    <property type="match status" value="1"/>
</dbReference>
<feature type="domain" description="DUF4352" evidence="4">
    <location>
        <begin position="44"/>
        <end position="167"/>
    </location>
</feature>